<feature type="non-terminal residue" evidence="1">
    <location>
        <position position="1"/>
    </location>
</feature>
<proteinExistence type="predicted"/>
<gene>
    <name evidence="1" type="ORF">COU30_01870</name>
</gene>
<name>A0A2M6P1W3_9BACT</name>
<evidence type="ECO:0000313" key="2">
    <source>
        <dbReference type="Proteomes" id="UP000228528"/>
    </source>
</evidence>
<protein>
    <submittedName>
        <fullName evidence="1">Uncharacterized protein</fullName>
    </submittedName>
</protein>
<sequence length="103" mass="10905">TDITLTADIYGDVTVDPVLFVAPAGDVAYDEKEQKVTWHIDTMPTSVDVLALSLPIILNTNNPSQTNLTSQVTLQATDTVTGEQILAVGNGILLPSAEVVQTP</sequence>
<dbReference type="EMBL" id="PFBW01000082">
    <property type="protein sequence ID" value="PIR77539.1"/>
    <property type="molecule type" value="Genomic_DNA"/>
</dbReference>
<accession>A0A2M6P1W3</accession>
<evidence type="ECO:0000313" key="1">
    <source>
        <dbReference type="EMBL" id="PIR77539.1"/>
    </source>
</evidence>
<organism evidence="1 2">
    <name type="scientific">Candidatus Magasanikbacteria bacterium CG10_big_fil_rev_8_21_14_0_10_38_6</name>
    <dbReference type="NCBI Taxonomy" id="1974647"/>
    <lineage>
        <taxon>Bacteria</taxon>
        <taxon>Candidatus Magasanikiibacteriota</taxon>
    </lineage>
</organism>
<comment type="caution">
    <text evidence="1">The sequence shown here is derived from an EMBL/GenBank/DDBJ whole genome shotgun (WGS) entry which is preliminary data.</text>
</comment>
<dbReference type="AlphaFoldDB" id="A0A2M6P1W3"/>
<reference evidence="2" key="1">
    <citation type="submission" date="2017-09" db="EMBL/GenBank/DDBJ databases">
        <title>Depth-based differentiation of microbial function through sediment-hosted aquifers and enrichment of novel symbionts in the deep terrestrial subsurface.</title>
        <authorList>
            <person name="Probst A.J."/>
            <person name="Ladd B."/>
            <person name="Jarett J.K."/>
            <person name="Geller-Mcgrath D.E."/>
            <person name="Sieber C.M.K."/>
            <person name="Emerson J.B."/>
            <person name="Anantharaman K."/>
            <person name="Thomas B.C."/>
            <person name="Malmstrom R."/>
            <person name="Stieglmeier M."/>
            <person name="Klingl A."/>
            <person name="Woyke T."/>
            <person name="Ryan C.M."/>
            <person name="Banfield J.F."/>
        </authorList>
    </citation>
    <scope>NUCLEOTIDE SEQUENCE [LARGE SCALE GENOMIC DNA]</scope>
</reference>
<dbReference type="Proteomes" id="UP000228528">
    <property type="component" value="Unassembled WGS sequence"/>
</dbReference>